<sequence length="592" mass="65878">MSVHSHSKDIQAGKPSARSGPTRRDLLKGGAAVGTAAIVEGALGATARAASAPARDGVIDVAVIGAGVSGAYAGWRLLAPEARRSGVLRRLRRRRRGDRLVVRLFESSERVGGRLFSVTPPGMPHLHAELGGMRYLSNQPVVADLVRHLRLPTAPFPVDEPQNLVYLRQRHFTMRQFTDPGVVPYDLPAAIRGMTPDDALLSIIQRFVPNAAGMNHQAWDRIKPTASADGRRLYDIGFWNLLLDAIGQEGWSFLRDGFGYESVVSNVNSVEAMEASVADFVGSPPPQYLLLRDGYQTMPEELVRRFVAEGGSVHLHHQVHRIDRETVDGEEVLSLALTVWPQGRQLKVRARHVILAMPQRSIELLDPDTFLFSSSRFLSDLGSIVTRPASKLFLAYDRPWWEDLGLDAGRSVSDLPLRQTYYWGVEGNQPGADRVNRNALLLASYNDLSDVEFWNELLTRPKRLAPVAVPRPPRPMDASAPGTLVDEAQRQLRELHGRRARIPDPTAAYFQNWVQDPYGAAYHFWQVGAKSWEIMPRMRRPIRDANVYICGSAWSTGQGWVYGALTQAELMLEQHFGLPRPAWLSPNVYLGP</sequence>
<dbReference type="GO" id="GO:0016491">
    <property type="term" value="F:oxidoreductase activity"/>
    <property type="evidence" value="ECO:0007669"/>
    <property type="project" value="InterPro"/>
</dbReference>
<name>A0A931A453_9ACTN</name>
<dbReference type="InterPro" id="IPR002937">
    <property type="entry name" value="Amino_oxidase"/>
</dbReference>
<reference evidence="3" key="1">
    <citation type="submission" date="2020-11" db="EMBL/GenBank/DDBJ databases">
        <title>Whole-genome analyses of Nonomuraea sp. K274.</title>
        <authorList>
            <person name="Veyisoglu A."/>
        </authorList>
    </citation>
    <scope>NUCLEOTIDE SEQUENCE</scope>
    <source>
        <strain evidence="3">K274</strain>
    </source>
</reference>
<organism evidence="3 4">
    <name type="scientific">Nonomuraea cypriaca</name>
    <dbReference type="NCBI Taxonomy" id="1187855"/>
    <lineage>
        <taxon>Bacteria</taxon>
        <taxon>Bacillati</taxon>
        <taxon>Actinomycetota</taxon>
        <taxon>Actinomycetes</taxon>
        <taxon>Streptosporangiales</taxon>
        <taxon>Streptosporangiaceae</taxon>
        <taxon>Nonomuraea</taxon>
    </lineage>
</organism>
<evidence type="ECO:0000259" key="2">
    <source>
        <dbReference type="Pfam" id="PF01593"/>
    </source>
</evidence>
<accession>A0A931A453</accession>
<evidence type="ECO:0000256" key="1">
    <source>
        <dbReference type="SAM" id="MobiDB-lite"/>
    </source>
</evidence>
<dbReference type="PROSITE" id="PS51318">
    <property type="entry name" value="TAT"/>
    <property type="match status" value="1"/>
</dbReference>
<dbReference type="PANTHER" id="PTHR10742:SF410">
    <property type="entry name" value="LYSINE-SPECIFIC HISTONE DEMETHYLASE 2"/>
    <property type="match status" value="1"/>
</dbReference>
<dbReference type="PANTHER" id="PTHR10742">
    <property type="entry name" value="FLAVIN MONOAMINE OXIDASE"/>
    <property type="match status" value="1"/>
</dbReference>
<evidence type="ECO:0000313" key="4">
    <source>
        <dbReference type="Proteomes" id="UP000605361"/>
    </source>
</evidence>
<gene>
    <name evidence="3" type="ORF">ITP53_01615</name>
</gene>
<dbReference type="SUPFAM" id="SSF54373">
    <property type="entry name" value="FAD-linked reductases, C-terminal domain"/>
    <property type="match status" value="1"/>
</dbReference>
<dbReference type="EMBL" id="JADOGI010000002">
    <property type="protein sequence ID" value="MBF8184464.1"/>
    <property type="molecule type" value="Genomic_DNA"/>
</dbReference>
<feature type="compositionally biased region" description="Basic and acidic residues" evidence="1">
    <location>
        <begin position="1"/>
        <end position="11"/>
    </location>
</feature>
<feature type="domain" description="Amine oxidase" evidence="2">
    <location>
        <begin position="100"/>
        <end position="568"/>
    </location>
</feature>
<dbReference type="AlphaFoldDB" id="A0A931A453"/>
<dbReference type="Proteomes" id="UP000605361">
    <property type="component" value="Unassembled WGS sequence"/>
</dbReference>
<dbReference type="InterPro" id="IPR006311">
    <property type="entry name" value="TAT_signal"/>
</dbReference>
<proteinExistence type="predicted"/>
<feature type="region of interest" description="Disordered" evidence="1">
    <location>
        <begin position="1"/>
        <end position="26"/>
    </location>
</feature>
<dbReference type="Gene3D" id="3.50.50.60">
    <property type="entry name" value="FAD/NAD(P)-binding domain"/>
    <property type="match status" value="1"/>
</dbReference>
<dbReference type="InterPro" id="IPR036188">
    <property type="entry name" value="FAD/NAD-bd_sf"/>
</dbReference>
<dbReference type="SUPFAM" id="SSF51905">
    <property type="entry name" value="FAD/NAD(P)-binding domain"/>
    <property type="match status" value="1"/>
</dbReference>
<evidence type="ECO:0000313" key="3">
    <source>
        <dbReference type="EMBL" id="MBF8184464.1"/>
    </source>
</evidence>
<dbReference type="InterPro" id="IPR050281">
    <property type="entry name" value="Flavin_monoamine_oxidase"/>
</dbReference>
<dbReference type="Pfam" id="PF01593">
    <property type="entry name" value="Amino_oxidase"/>
    <property type="match status" value="1"/>
</dbReference>
<keyword evidence="4" id="KW-1185">Reference proteome</keyword>
<protein>
    <submittedName>
        <fullName evidence="3">FAD-dependent oxidoreductase</fullName>
    </submittedName>
</protein>
<dbReference type="RefSeq" id="WP_195893435.1">
    <property type="nucleotide sequence ID" value="NZ_JADOGI010000002.1"/>
</dbReference>
<comment type="caution">
    <text evidence="3">The sequence shown here is derived from an EMBL/GenBank/DDBJ whole genome shotgun (WGS) entry which is preliminary data.</text>
</comment>